<accession>A0A0J7NY33</accession>
<keyword evidence="4" id="KW-0915">Sodium</keyword>
<organism evidence="8 9">
    <name type="scientific">Lasius niger</name>
    <name type="common">Black garden ant</name>
    <dbReference type="NCBI Taxonomy" id="67767"/>
    <lineage>
        <taxon>Eukaryota</taxon>
        <taxon>Metazoa</taxon>
        <taxon>Ecdysozoa</taxon>
        <taxon>Arthropoda</taxon>
        <taxon>Hexapoda</taxon>
        <taxon>Insecta</taxon>
        <taxon>Pterygota</taxon>
        <taxon>Neoptera</taxon>
        <taxon>Endopterygota</taxon>
        <taxon>Hymenoptera</taxon>
        <taxon>Apocrita</taxon>
        <taxon>Aculeata</taxon>
        <taxon>Formicoidea</taxon>
        <taxon>Formicidae</taxon>
        <taxon>Formicinae</taxon>
        <taxon>Lasius</taxon>
        <taxon>Lasius</taxon>
    </lineage>
</organism>
<dbReference type="AlphaFoldDB" id="A0A0J7NY33"/>
<evidence type="ECO:0000256" key="7">
    <source>
        <dbReference type="SAM" id="Phobius"/>
    </source>
</evidence>
<dbReference type="GO" id="GO:0005886">
    <property type="term" value="C:plasma membrane"/>
    <property type="evidence" value="ECO:0007669"/>
    <property type="project" value="UniProtKB-SubCell"/>
</dbReference>
<evidence type="ECO:0000313" key="8">
    <source>
        <dbReference type="EMBL" id="KMQ97310.1"/>
    </source>
</evidence>
<protein>
    <submittedName>
        <fullName evidence="8">Sodium-coupled monocarboxylate transporter 2-like protein</fullName>
    </submittedName>
</protein>
<feature type="transmembrane region" description="Helical" evidence="7">
    <location>
        <begin position="24"/>
        <end position="44"/>
    </location>
</feature>
<dbReference type="OrthoDB" id="6718218at2759"/>
<keyword evidence="7" id="KW-0812">Transmembrane</keyword>
<keyword evidence="9" id="KW-1185">Reference proteome</keyword>
<reference evidence="8 9" key="1">
    <citation type="submission" date="2015-04" db="EMBL/GenBank/DDBJ databases">
        <title>Lasius niger genome sequencing.</title>
        <authorList>
            <person name="Konorov E.A."/>
            <person name="Nikitin M.A."/>
            <person name="Kirill M.V."/>
            <person name="Chang P."/>
        </authorList>
    </citation>
    <scope>NUCLEOTIDE SEQUENCE [LARGE SCALE GENOMIC DNA]</scope>
    <source>
        <tissue evidence="8">Whole</tissue>
    </source>
</reference>
<dbReference type="PANTHER" id="PTHR42985:SF21">
    <property type="entry name" value="SODIUM-DEPENDENT MULTIVITAMIN TRANSPORTER-LIKE PROTEIN"/>
    <property type="match status" value="1"/>
</dbReference>
<comment type="subcellular location">
    <subcellularLocation>
        <location evidence="1">Cell membrane</location>
        <topology evidence="1">Multi-pass membrane protein</topology>
    </subcellularLocation>
</comment>
<evidence type="ECO:0000256" key="4">
    <source>
        <dbReference type="ARBA" id="ARBA00023053"/>
    </source>
</evidence>
<keyword evidence="6" id="KW-0739">Sodium transport</keyword>
<evidence type="ECO:0000256" key="5">
    <source>
        <dbReference type="ARBA" id="ARBA00023065"/>
    </source>
</evidence>
<keyword evidence="5" id="KW-0406">Ion transport</keyword>
<dbReference type="PANTHER" id="PTHR42985">
    <property type="entry name" value="SODIUM-COUPLED MONOCARBOXYLATE TRANSPORTER"/>
    <property type="match status" value="1"/>
</dbReference>
<keyword evidence="7" id="KW-0472">Membrane</keyword>
<dbReference type="PaxDb" id="67767-A0A0J7NY33"/>
<keyword evidence="3" id="KW-1003">Cell membrane</keyword>
<dbReference type="STRING" id="67767.A0A0J7NY33"/>
<dbReference type="EMBL" id="LBMM01000877">
    <property type="protein sequence ID" value="KMQ97310.1"/>
    <property type="molecule type" value="Genomic_DNA"/>
</dbReference>
<dbReference type="GO" id="GO:0015293">
    <property type="term" value="F:symporter activity"/>
    <property type="evidence" value="ECO:0007669"/>
    <property type="project" value="TreeGrafter"/>
</dbReference>
<name>A0A0J7NY33_LASNI</name>
<evidence type="ECO:0000256" key="3">
    <source>
        <dbReference type="ARBA" id="ARBA00022475"/>
    </source>
</evidence>
<evidence type="ECO:0000256" key="1">
    <source>
        <dbReference type="ARBA" id="ARBA00004651"/>
    </source>
</evidence>
<comment type="caution">
    <text evidence="8">The sequence shown here is derived from an EMBL/GenBank/DDBJ whole genome shotgun (WGS) entry which is preliminary data.</text>
</comment>
<dbReference type="Proteomes" id="UP000036403">
    <property type="component" value="Unassembled WGS sequence"/>
</dbReference>
<dbReference type="GO" id="GO:0006814">
    <property type="term" value="P:sodium ion transport"/>
    <property type="evidence" value="ECO:0007669"/>
    <property type="project" value="UniProtKB-KW"/>
</dbReference>
<evidence type="ECO:0000256" key="2">
    <source>
        <dbReference type="ARBA" id="ARBA00022448"/>
    </source>
</evidence>
<dbReference type="InterPro" id="IPR051163">
    <property type="entry name" value="Sodium:Solute_Symporter_SSF"/>
</dbReference>
<evidence type="ECO:0000256" key="6">
    <source>
        <dbReference type="ARBA" id="ARBA00023201"/>
    </source>
</evidence>
<evidence type="ECO:0000313" key="9">
    <source>
        <dbReference type="Proteomes" id="UP000036403"/>
    </source>
</evidence>
<proteinExistence type="predicted"/>
<keyword evidence="2" id="KW-0813">Transport</keyword>
<keyword evidence="7" id="KW-1133">Transmembrane helix</keyword>
<sequence>MINGTESFFAGHELKELTFGWTDYTLFGGLLGISVLIGIYFGFFSTKQDNTTEYLLGGKTMSCFPISMSLIAR</sequence>
<gene>
    <name evidence="8" type="ORF">RF55_2361</name>
</gene>